<dbReference type="Proteomes" id="UP000734854">
    <property type="component" value="Unassembled WGS sequence"/>
</dbReference>
<dbReference type="AlphaFoldDB" id="A0A8J5KW76"/>
<dbReference type="GO" id="GO:0016102">
    <property type="term" value="P:diterpenoid biosynthetic process"/>
    <property type="evidence" value="ECO:0007669"/>
    <property type="project" value="InterPro"/>
</dbReference>
<sequence length="515" mass="60238">MMQESTQRMRERVEELKVQVKSMFKETSDILQIMNLIDSIQLLRLDYHFENEIDDALRLIFEVDDKNYGLYETSLRFRLLRQRGYNVSTDTFNKFKDDNGSFISTLNGDAKGLLSFYNASYLATHGELILDEANYFTKSQLVSLLSELEQPLETQVSLFLEVPLCRRIKSLLARIYIPIYQKDAMRNDIILELAKLDFNLLQSLHKEELKKLSIWWNDLALAKSLKFARDRIVEGYYWVLGMYHEPQFSCARVMCTKAFCVLSIMDDIYDNYSTLDERRLLTEAIKRTTRWNHQAVDSLPEYIKDFYLKLLKIFEEFEAELEVNEKYRVQYLQNEFKAVAIAYFEESKWGVEGYVPSLDEHLRVSLISSACSMVICSMCLGMGEVATKEIFKWYSSFPKPVEACSIIGRLLNDIRSHEMEQERDHAASTVESYMKEHGTDVKVACKKLRETVEKAWKDLNKESLNPTPVARPIIERILSFSISMEDVYRYTDEYTNSDNKMKDNISLVLVEPIPI</sequence>
<dbReference type="Gene3D" id="1.50.10.130">
    <property type="entry name" value="Terpene synthase, N-terminal domain"/>
    <property type="match status" value="1"/>
</dbReference>
<evidence type="ECO:0000313" key="7">
    <source>
        <dbReference type="Proteomes" id="UP000734854"/>
    </source>
</evidence>
<dbReference type="EMBL" id="JACMSC010000013">
    <property type="protein sequence ID" value="KAG6492963.1"/>
    <property type="molecule type" value="Genomic_DNA"/>
</dbReference>
<dbReference type="PANTHER" id="PTHR31225:SF93">
    <property type="entry name" value="ALPHA-HUMULENE_(-)-(E)-BETA-CARYOPHYLLENE SYNTHASE"/>
    <property type="match status" value="1"/>
</dbReference>
<reference evidence="6 7" key="1">
    <citation type="submission" date="2020-08" db="EMBL/GenBank/DDBJ databases">
        <title>Plant Genome Project.</title>
        <authorList>
            <person name="Zhang R.-G."/>
        </authorList>
    </citation>
    <scope>NUCLEOTIDE SEQUENCE [LARGE SCALE GENOMIC DNA]</scope>
    <source>
        <tissue evidence="6">Rhizome</tissue>
    </source>
</reference>
<dbReference type="SFLD" id="SFLDS00005">
    <property type="entry name" value="Isoprenoid_Synthase_Type_I"/>
    <property type="match status" value="1"/>
</dbReference>
<dbReference type="InterPro" id="IPR044814">
    <property type="entry name" value="Terpene_cyclase_plant_C1"/>
</dbReference>
<protein>
    <submittedName>
        <fullName evidence="6">Uncharacterized protein</fullName>
    </submittedName>
</protein>
<organism evidence="6 7">
    <name type="scientific">Zingiber officinale</name>
    <name type="common">Ginger</name>
    <name type="synonym">Amomum zingiber</name>
    <dbReference type="NCBI Taxonomy" id="94328"/>
    <lineage>
        <taxon>Eukaryota</taxon>
        <taxon>Viridiplantae</taxon>
        <taxon>Streptophyta</taxon>
        <taxon>Embryophyta</taxon>
        <taxon>Tracheophyta</taxon>
        <taxon>Spermatophyta</taxon>
        <taxon>Magnoliopsida</taxon>
        <taxon>Liliopsida</taxon>
        <taxon>Zingiberales</taxon>
        <taxon>Zingiberaceae</taxon>
        <taxon>Zingiber</taxon>
    </lineage>
</organism>
<comment type="caution">
    <text evidence="6">The sequence shown here is derived from an EMBL/GenBank/DDBJ whole genome shotgun (WGS) entry which is preliminary data.</text>
</comment>
<keyword evidence="2" id="KW-0460">Magnesium</keyword>
<evidence type="ECO:0000259" key="4">
    <source>
        <dbReference type="Pfam" id="PF01397"/>
    </source>
</evidence>
<accession>A0A8J5KW76</accession>
<dbReference type="GO" id="GO:0009507">
    <property type="term" value="C:chloroplast"/>
    <property type="evidence" value="ECO:0007669"/>
    <property type="project" value="UniProtKB-ARBA"/>
</dbReference>
<dbReference type="SFLD" id="SFLDG01019">
    <property type="entry name" value="Terpene_Cyclase_Like_1_C_Termi"/>
    <property type="match status" value="1"/>
</dbReference>
<dbReference type="InterPro" id="IPR008949">
    <property type="entry name" value="Isoprenoid_synthase_dom_sf"/>
</dbReference>
<keyword evidence="3" id="KW-0456">Lyase</keyword>
<evidence type="ECO:0000256" key="3">
    <source>
        <dbReference type="ARBA" id="ARBA00023239"/>
    </source>
</evidence>
<dbReference type="PANTHER" id="PTHR31225">
    <property type="entry name" value="OS04G0344100 PROTEIN-RELATED"/>
    <property type="match status" value="1"/>
</dbReference>
<dbReference type="CDD" id="cd00684">
    <property type="entry name" value="Terpene_cyclase_plant_C1"/>
    <property type="match status" value="1"/>
</dbReference>
<evidence type="ECO:0000259" key="5">
    <source>
        <dbReference type="Pfam" id="PF03936"/>
    </source>
</evidence>
<dbReference type="Pfam" id="PF01397">
    <property type="entry name" value="Terpene_synth"/>
    <property type="match status" value="1"/>
</dbReference>
<dbReference type="SUPFAM" id="SSF48576">
    <property type="entry name" value="Terpenoid synthases"/>
    <property type="match status" value="1"/>
</dbReference>
<dbReference type="SUPFAM" id="SSF48239">
    <property type="entry name" value="Terpenoid cyclases/Protein prenyltransferases"/>
    <property type="match status" value="1"/>
</dbReference>
<keyword evidence="7" id="KW-1185">Reference proteome</keyword>
<name>A0A8J5KW76_ZINOF</name>
<gene>
    <name evidence="6" type="ORF">ZIOFF_047934</name>
</gene>
<dbReference type="FunFam" id="1.10.600.10:FF:000007">
    <property type="entry name" value="Isoprene synthase, chloroplastic"/>
    <property type="match status" value="1"/>
</dbReference>
<feature type="domain" description="Terpene synthase N-terminal" evidence="4">
    <location>
        <begin position="5"/>
        <end position="157"/>
    </location>
</feature>
<dbReference type="GO" id="GO:0000287">
    <property type="term" value="F:magnesium ion binding"/>
    <property type="evidence" value="ECO:0007669"/>
    <property type="project" value="InterPro"/>
</dbReference>
<evidence type="ECO:0000256" key="1">
    <source>
        <dbReference type="ARBA" id="ARBA00022723"/>
    </source>
</evidence>
<feature type="domain" description="Terpene synthase metal-binding" evidence="5">
    <location>
        <begin position="218"/>
        <end position="458"/>
    </location>
</feature>
<dbReference type="InterPro" id="IPR036965">
    <property type="entry name" value="Terpene_synth_N_sf"/>
</dbReference>
<dbReference type="InterPro" id="IPR005630">
    <property type="entry name" value="Terpene_synthase_metal-bd"/>
</dbReference>
<dbReference type="InterPro" id="IPR001906">
    <property type="entry name" value="Terpene_synth_N"/>
</dbReference>
<proteinExistence type="predicted"/>
<evidence type="ECO:0000256" key="2">
    <source>
        <dbReference type="ARBA" id="ARBA00022842"/>
    </source>
</evidence>
<dbReference type="InterPro" id="IPR008930">
    <property type="entry name" value="Terpenoid_cyclase/PrenylTrfase"/>
</dbReference>
<dbReference type="Gene3D" id="1.10.600.10">
    <property type="entry name" value="Farnesyl Diphosphate Synthase"/>
    <property type="match status" value="1"/>
</dbReference>
<dbReference type="GO" id="GO:0010333">
    <property type="term" value="F:terpene synthase activity"/>
    <property type="evidence" value="ECO:0007669"/>
    <property type="project" value="InterPro"/>
</dbReference>
<dbReference type="InterPro" id="IPR034741">
    <property type="entry name" value="Terpene_cyclase-like_1_C"/>
</dbReference>
<keyword evidence="1" id="KW-0479">Metal-binding</keyword>
<dbReference type="InterPro" id="IPR050148">
    <property type="entry name" value="Terpene_synthase-like"/>
</dbReference>
<dbReference type="Pfam" id="PF03936">
    <property type="entry name" value="Terpene_synth_C"/>
    <property type="match status" value="1"/>
</dbReference>
<evidence type="ECO:0000313" key="6">
    <source>
        <dbReference type="EMBL" id="KAG6492963.1"/>
    </source>
</evidence>